<gene>
    <name evidence="1" type="ORF">IM660_03620</name>
</gene>
<evidence type="ECO:0000313" key="2">
    <source>
        <dbReference type="Proteomes" id="UP000593758"/>
    </source>
</evidence>
<name>A0A7M1SUY5_9MICO</name>
<evidence type="ECO:0008006" key="3">
    <source>
        <dbReference type="Google" id="ProtNLM"/>
    </source>
</evidence>
<evidence type="ECO:0000313" key="1">
    <source>
        <dbReference type="EMBL" id="QOR71400.1"/>
    </source>
</evidence>
<proteinExistence type="predicted"/>
<dbReference type="Proteomes" id="UP000593758">
    <property type="component" value="Chromosome"/>
</dbReference>
<dbReference type="AlphaFoldDB" id="A0A7M1SUY5"/>
<sequence length="219" mass="23864">MTHTSVSSVEEGATGDSGADDLLAKIGQPSSVRLAGGQDLIAVAQAGKDAIGEDLFYDRSELASYLEAQRDAVWCIERMVSGERRLVGYAILLALRPVTVERIKSGEIAYGRHILATDIADSIDASDAMYVSMVHGFDLAAQIDLGLAVLRRVMRSHLKRRPQLILARQGSHAGGLGMKRLGFGRFGSAPYIKATYTDAPAFASELRRRERLYRRLGSR</sequence>
<protein>
    <recommendedName>
        <fullName evidence="3">GNAT family N-acetyltransferase</fullName>
    </recommendedName>
</protein>
<accession>A0A7M1SUY5</accession>
<keyword evidence="2" id="KW-1185">Reference proteome</keyword>
<dbReference type="EMBL" id="CP063169">
    <property type="protein sequence ID" value="QOR71400.1"/>
    <property type="molecule type" value="Genomic_DNA"/>
</dbReference>
<reference evidence="1 2" key="1">
    <citation type="submission" date="2020-10" db="EMBL/GenBank/DDBJ databases">
        <title>Haloactinobacterium sp. RN3S43, a bacterium isolated from saline soil.</title>
        <authorList>
            <person name="Sun J.-Q."/>
        </authorList>
    </citation>
    <scope>NUCLEOTIDE SEQUENCE [LARGE SCALE GENOMIC DNA]</scope>
    <source>
        <strain evidence="1 2">RN3S43</strain>
    </source>
</reference>
<dbReference type="RefSeq" id="WP_193498063.1">
    <property type="nucleotide sequence ID" value="NZ_CP063169.1"/>
</dbReference>
<organism evidence="1 2">
    <name type="scientific">Ruania alkalisoli</name>
    <dbReference type="NCBI Taxonomy" id="2779775"/>
    <lineage>
        <taxon>Bacteria</taxon>
        <taxon>Bacillati</taxon>
        <taxon>Actinomycetota</taxon>
        <taxon>Actinomycetes</taxon>
        <taxon>Micrococcales</taxon>
        <taxon>Ruaniaceae</taxon>
        <taxon>Ruania</taxon>
    </lineage>
</organism>
<dbReference type="KEGG" id="halt:IM660_03620"/>